<name>C5LHV4_PERM5</name>
<sequence>MHQMPEDIDAEVLVKVSDLVWIRGLLDAQRKALEVSKATNSILADGIHHVLTPYMKEGSEAIPKQYHTSFDR</sequence>
<dbReference type="GeneID" id="9048202"/>
<keyword evidence="2" id="KW-1185">Reference proteome</keyword>
<accession>C5LHV4</accession>
<evidence type="ECO:0000313" key="2">
    <source>
        <dbReference type="Proteomes" id="UP000007800"/>
    </source>
</evidence>
<proteinExistence type="predicted"/>
<dbReference type="RefSeq" id="XP_002771892.1">
    <property type="nucleotide sequence ID" value="XM_002771846.1"/>
</dbReference>
<organism evidence="2">
    <name type="scientific">Perkinsus marinus (strain ATCC 50983 / TXsc)</name>
    <dbReference type="NCBI Taxonomy" id="423536"/>
    <lineage>
        <taxon>Eukaryota</taxon>
        <taxon>Sar</taxon>
        <taxon>Alveolata</taxon>
        <taxon>Perkinsozoa</taxon>
        <taxon>Perkinsea</taxon>
        <taxon>Perkinsida</taxon>
        <taxon>Perkinsidae</taxon>
        <taxon>Perkinsus</taxon>
    </lineage>
</organism>
<dbReference type="Proteomes" id="UP000007800">
    <property type="component" value="Unassembled WGS sequence"/>
</dbReference>
<reference evidence="1 2" key="1">
    <citation type="submission" date="2008-07" db="EMBL/GenBank/DDBJ databases">
        <authorList>
            <person name="El-Sayed N."/>
            <person name="Caler E."/>
            <person name="Inman J."/>
            <person name="Amedeo P."/>
            <person name="Hass B."/>
            <person name="Wortman J."/>
        </authorList>
    </citation>
    <scope>NUCLEOTIDE SEQUENCE [LARGE SCALE GENOMIC DNA]</scope>
    <source>
        <strain evidence="2">ATCC 50983 / TXsc</strain>
    </source>
</reference>
<protein>
    <submittedName>
        <fullName evidence="1">Uncharacterized protein</fullName>
    </submittedName>
</protein>
<dbReference type="OrthoDB" id="10630849at2759"/>
<evidence type="ECO:0000313" key="1">
    <source>
        <dbReference type="EMBL" id="EER03708.1"/>
    </source>
</evidence>
<dbReference type="InParanoid" id="C5LHV4"/>
<dbReference type="AlphaFoldDB" id="C5LHV4"/>
<gene>
    <name evidence="1" type="ORF">Pmar_PMAR023005</name>
</gene>
<dbReference type="EMBL" id="GG682149">
    <property type="protein sequence ID" value="EER03708.1"/>
    <property type="molecule type" value="Genomic_DNA"/>
</dbReference>